<dbReference type="Proteomes" id="UP000821866">
    <property type="component" value="Chromosome 1"/>
</dbReference>
<reference evidence="3" key="1">
    <citation type="journal article" date="2020" name="Cell">
        <title>Large-Scale Comparative Analyses of Tick Genomes Elucidate Their Genetic Diversity and Vector Capacities.</title>
        <authorList>
            <consortium name="Tick Genome and Microbiome Consortium (TIGMIC)"/>
            <person name="Jia N."/>
            <person name="Wang J."/>
            <person name="Shi W."/>
            <person name="Du L."/>
            <person name="Sun Y."/>
            <person name="Zhan W."/>
            <person name="Jiang J.F."/>
            <person name="Wang Q."/>
            <person name="Zhang B."/>
            <person name="Ji P."/>
            <person name="Bell-Sakyi L."/>
            <person name="Cui X.M."/>
            <person name="Yuan T.T."/>
            <person name="Jiang B.G."/>
            <person name="Yang W.F."/>
            <person name="Lam T.T."/>
            <person name="Chang Q.C."/>
            <person name="Ding S.J."/>
            <person name="Wang X.J."/>
            <person name="Zhu J.G."/>
            <person name="Ruan X.D."/>
            <person name="Zhao L."/>
            <person name="Wei J.T."/>
            <person name="Ye R.Z."/>
            <person name="Que T.C."/>
            <person name="Du C.H."/>
            <person name="Zhou Y.H."/>
            <person name="Cheng J.X."/>
            <person name="Dai P.F."/>
            <person name="Guo W.B."/>
            <person name="Han X.H."/>
            <person name="Huang E.J."/>
            <person name="Li L.F."/>
            <person name="Wei W."/>
            <person name="Gao Y.C."/>
            <person name="Liu J.Z."/>
            <person name="Shao H.Z."/>
            <person name="Wang X."/>
            <person name="Wang C.C."/>
            <person name="Yang T.C."/>
            <person name="Huo Q.B."/>
            <person name="Li W."/>
            <person name="Chen H.Y."/>
            <person name="Chen S.E."/>
            <person name="Zhou L.G."/>
            <person name="Ni X.B."/>
            <person name="Tian J.H."/>
            <person name="Sheng Y."/>
            <person name="Liu T."/>
            <person name="Pan Y.S."/>
            <person name="Xia L.Y."/>
            <person name="Li J."/>
            <person name="Zhao F."/>
            <person name="Cao W.C."/>
        </authorList>
    </citation>
    <scope>NUCLEOTIDE SEQUENCE</scope>
    <source>
        <strain evidence="3">Rmic-2018</strain>
    </source>
</reference>
<organism evidence="3 4">
    <name type="scientific">Rhipicephalus microplus</name>
    <name type="common">Cattle tick</name>
    <name type="synonym">Boophilus microplus</name>
    <dbReference type="NCBI Taxonomy" id="6941"/>
    <lineage>
        <taxon>Eukaryota</taxon>
        <taxon>Metazoa</taxon>
        <taxon>Ecdysozoa</taxon>
        <taxon>Arthropoda</taxon>
        <taxon>Chelicerata</taxon>
        <taxon>Arachnida</taxon>
        <taxon>Acari</taxon>
        <taxon>Parasitiformes</taxon>
        <taxon>Ixodida</taxon>
        <taxon>Ixodoidea</taxon>
        <taxon>Ixodidae</taxon>
        <taxon>Rhipicephalinae</taxon>
        <taxon>Rhipicephalus</taxon>
        <taxon>Boophilus</taxon>
    </lineage>
</organism>
<evidence type="ECO:0000313" key="3">
    <source>
        <dbReference type="EMBL" id="KAH8039003.1"/>
    </source>
</evidence>
<dbReference type="AlphaFoldDB" id="A0A9J6EWT0"/>
<dbReference type="PANTHER" id="PTHR11733">
    <property type="entry name" value="ZINC METALLOPROTEASE FAMILY M13 NEPRILYSIN-RELATED"/>
    <property type="match status" value="1"/>
</dbReference>
<protein>
    <recommendedName>
        <fullName evidence="2">Peptidase M13 C-terminal domain-containing protein</fullName>
    </recommendedName>
</protein>
<proteinExistence type="inferred from homology"/>
<accession>A0A9J6EWT0</accession>
<evidence type="ECO:0000313" key="4">
    <source>
        <dbReference type="Proteomes" id="UP000821866"/>
    </source>
</evidence>
<dbReference type="InterPro" id="IPR024079">
    <property type="entry name" value="MetalloPept_cat_dom_sf"/>
</dbReference>
<dbReference type="InterPro" id="IPR000718">
    <property type="entry name" value="Peptidase_M13"/>
</dbReference>
<dbReference type="GO" id="GO:0016485">
    <property type="term" value="P:protein processing"/>
    <property type="evidence" value="ECO:0007669"/>
    <property type="project" value="TreeGrafter"/>
</dbReference>
<dbReference type="SUPFAM" id="SSF55486">
    <property type="entry name" value="Metalloproteases ('zincins'), catalytic domain"/>
    <property type="match status" value="1"/>
</dbReference>
<keyword evidence="4" id="KW-1185">Reference proteome</keyword>
<evidence type="ECO:0000256" key="1">
    <source>
        <dbReference type="ARBA" id="ARBA00007357"/>
    </source>
</evidence>
<dbReference type="PANTHER" id="PTHR11733:SF167">
    <property type="entry name" value="FI17812P1-RELATED"/>
    <property type="match status" value="1"/>
</dbReference>
<comment type="caution">
    <text evidence="3">The sequence shown here is derived from an EMBL/GenBank/DDBJ whole genome shotgun (WGS) entry which is preliminary data.</text>
</comment>
<evidence type="ECO:0000259" key="2">
    <source>
        <dbReference type="Pfam" id="PF01431"/>
    </source>
</evidence>
<sequence>MSYLKKTWLQAVAWKKLLTSAESQSFFERTDHLVTPQEKDNKLSLSGQQEVLNDTVDSENLADFVGSRIAYTAYAALPEQDKRVKLAGFDKSSEQLFFISLCSTWCSWYEKANERYAPDRSRCIVPLSNMPEFARAFSCAAGTVMNPDKKCTFW</sequence>
<dbReference type="Pfam" id="PF01431">
    <property type="entry name" value="Peptidase_M13"/>
    <property type="match status" value="1"/>
</dbReference>
<comment type="similarity">
    <text evidence="1">Belongs to the peptidase M13 family.</text>
</comment>
<dbReference type="PROSITE" id="PS51885">
    <property type="entry name" value="NEPRILYSIN"/>
    <property type="match status" value="1"/>
</dbReference>
<dbReference type="GO" id="GO:0004222">
    <property type="term" value="F:metalloendopeptidase activity"/>
    <property type="evidence" value="ECO:0007669"/>
    <property type="project" value="InterPro"/>
</dbReference>
<feature type="domain" description="Peptidase M13 C-terminal" evidence="2">
    <location>
        <begin position="18"/>
        <end position="152"/>
    </location>
</feature>
<dbReference type="Gene3D" id="3.40.390.10">
    <property type="entry name" value="Collagenase (Catalytic Domain)"/>
    <property type="match status" value="1"/>
</dbReference>
<dbReference type="EMBL" id="JABSTU010000001">
    <property type="protein sequence ID" value="KAH8039003.1"/>
    <property type="molecule type" value="Genomic_DNA"/>
</dbReference>
<name>A0A9J6EWT0_RHIMP</name>
<reference evidence="3" key="2">
    <citation type="submission" date="2021-09" db="EMBL/GenBank/DDBJ databases">
        <authorList>
            <person name="Jia N."/>
            <person name="Wang J."/>
            <person name="Shi W."/>
            <person name="Du L."/>
            <person name="Sun Y."/>
            <person name="Zhan W."/>
            <person name="Jiang J."/>
            <person name="Wang Q."/>
            <person name="Zhang B."/>
            <person name="Ji P."/>
            <person name="Sakyi L.B."/>
            <person name="Cui X."/>
            <person name="Yuan T."/>
            <person name="Jiang B."/>
            <person name="Yang W."/>
            <person name="Lam T.T.-Y."/>
            <person name="Chang Q."/>
            <person name="Ding S."/>
            <person name="Wang X."/>
            <person name="Zhu J."/>
            <person name="Ruan X."/>
            <person name="Zhao L."/>
            <person name="Wei J."/>
            <person name="Que T."/>
            <person name="Du C."/>
            <person name="Cheng J."/>
            <person name="Dai P."/>
            <person name="Han X."/>
            <person name="Huang E."/>
            <person name="Gao Y."/>
            <person name="Liu J."/>
            <person name="Shao H."/>
            <person name="Ye R."/>
            <person name="Li L."/>
            <person name="Wei W."/>
            <person name="Wang X."/>
            <person name="Wang C."/>
            <person name="Huo Q."/>
            <person name="Li W."/>
            <person name="Guo W."/>
            <person name="Chen H."/>
            <person name="Chen S."/>
            <person name="Zhou L."/>
            <person name="Zhou L."/>
            <person name="Ni X."/>
            <person name="Tian J."/>
            <person name="Zhou Y."/>
            <person name="Sheng Y."/>
            <person name="Liu T."/>
            <person name="Pan Y."/>
            <person name="Xia L."/>
            <person name="Li J."/>
            <person name="Zhao F."/>
            <person name="Cao W."/>
        </authorList>
    </citation>
    <scope>NUCLEOTIDE SEQUENCE</scope>
    <source>
        <strain evidence="3">Rmic-2018</strain>
        <tissue evidence="3">Larvae</tissue>
    </source>
</reference>
<dbReference type="InterPro" id="IPR018497">
    <property type="entry name" value="Peptidase_M13_C"/>
</dbReference>
<gene>
    <name evidence="3" type="ORF">HPB51_004823</name>
</gene>
<dbReference type="GO" id="GO:0005886">
    <property type="term" value="C:plasma membrane"/>
    <property type="evidence" value="ECO:0007669"/>
    <property type="project" value="TreeGrafter"/>
</dbReference>